<keyword evidence="1" id="KW-1133">Transmembrane helix</keyword>
<evidence type="ECO:0000256" key="1">
    <source>
        <dbReference type="SAM" id="Phobius"/>
    </source>
</evidence>
<feature type="transmembrane region" description="Helical" evidence="1">
    <location>
        <begin position="198"/>
        <end position="219"/>
    </location>
</feature>
<proteinExistence type="predicted"/>
<feature type="transmembrane region" description="Helical" evidence="1">
    <location>
        <begin position="391"/>
        <end position="413"/>
    </location>
</feature>
<feature type="transmembrane region" description="Helical" evidence="1">
    <location>
        <begin position="420"/>
        <end position="438"/>
    </location>
</feature>
<feature type="transmembrane region" description="Helical" evidence="1">
    <location>
        <begin position="106"/>
        <end position="124"/>
    </location>
</feature>
<gene>
    <name evidence="2" type="ORF">SAMN05444169_0409</name>
</gene>
<reference evidence="2 3" key="1">
    <citation type="submission" date="2016-11" db="EMBL/GenBank/DDBJ databases">
        <authorList>
            <person name="Jaros S."/>
            <person name="Januszkiewicz K."/>
            <person name="Wedrychowicz H."/>
        </authorList>
    </citation>
    <scope>NUCLEOTIDE SEQUENCE [LARGE SCALE GENOMIC DNA]</scope>
    <source>
        <strain evidence="2 3">GAS242</strain>
    </source>
</reference>
<dbReference type="AlphaFoldDB" id="A0A1M5GW18"/>
<protein>
    <recommendedName>
        <fullName evidence="4">Dolichyl-phosphate-mannose-protein mannosyltransferase</fullName>
    </recommendedName>
</protein>
<accession>A0A1M5GW18</accession>
<evidence type="ECO:0008006" key="4">
    <source>
        <dbReference type="Google" id="ProtNLM"/>
    </source>
</evidence>
<dbReference type="EMBL" id="LT670818">
    <property type="protein sequence ID" value="SHG07795.1"/>
    <property type="molecule type" value="Genomic_DNA"/>
</dbReference>
<dbReference type="RefSeq" id="WP_154073018.1">
    <property type="nucleotide sequence ID" value="NZ_LT670818.1"/>
</dbReference>
<dbReference type="Proteomes" id="UP000190675">
    <property type="component" value="Chromosome I"/>
</dbReference>
<dbReference type="OrthoDB" id="7957736at2"/>
<evidence type="ECO:0000313" key="3">
    <source>
        <dbReference type="Proteomes" id="UP000190675"/>
    </source>
</evidence>
<feature type="transmembrane region" description="Helical" evidence="1">
    <location>
        <begin position="77"/>
        <end position="99"/>
    </location>
</feature>
<feature type="transmembrane region" description="Helical" evidence="1">
    <location>
        <begin position="160"/>
        <end position="186"/>
    </location>
</feature>
<name>A0A1M5GW18_9BRAD</name>
<feature type="transmembrane region" description="Helical" evidence="1">
    <location>
        <begin position="15"/>
        <end position="35"/>
    </location>
</feature>
<keyword evidence="1" id="KW-0812">Transmembrane</keyword>
<feature type="transmembrane region" description="Helical" evidence="1">
    <location>
        <begin position="130"/>
        <end position="148"/>
    </location>
</feature>
<organism evidence="2 3">
    <name type="scientific">Bradyrhizobium erythrophlei</name>
    <dbReference type="NCBI Taxonomy" id="1437360"/>
    <lineage>
        <taxon>Bacteria</taxon>
        <taxon>Pseudomonadati</taxon>
        <taxon>Pseudomonadota</taxon>
        <taxon>Alphaproteobacteria</taxon>
        <taxon>Hyphomicrobiales</taxon>
        <taxon>Nitrobacteraceae</taxon>
        <taxon>Bradyrhizobium</taxon>
    </lineage>
</organism>
<sequence>MPFSPDRRQPMRRRLYLAVCAVIAAGYALTLSIFYPGIMTYDAKFVYEDIAKGVLGDWQSPVMTVLWGMIDPVAPGAASMFLLIATTYWLGFGLLALALACRSTRLAMLLPLLALLPPAFVFVGVIWRDVLFATTWLLAAAIAFVAAGRGPRFRLPAQTLALALCAFGVLLRPNALIAAPVLAAYIAWPMQMTLRRTAILFVPAIAGLFALVQVVYYGALGATRQHPLQPIMMFDLGGISHFAKQNQFPVSWSEQETTQLLNTCYQPTEWDIYWRLEPCDFVMRKIEREEKLFGTPAITEAWGRAIMRHPVAYLRHRAAFMWNFLGNDNLTMWVADVERPTQNVFADRPAFVALVSLHDRLKATPLFRAGAWLLVCIVVCGFAWRRRTTPQGAFALGTCGSAAVYVLSFLAVGVASDFRYAYWAVLAGIAGGVVAAAPQCDAAGCTVQAL</sequence>
<keyword evidence="1" id="KW-0472">Membrane</keyword>
<evidence type="ECO:0000313" key="2">
    <source>
        <dbReference type="EMBL" id="SHG07795.1"/>
    </source>
</evidence>